<evidence type="ECO:0000259" key="2">
    <source>
        <dbReference type="Pfam" id="PF05922"/>
    </source>
</evidence>
<dbReference type="OMA" id="IITCKPD"/>
<comment type="similarity">
    <text evidence="1">Belongs to the protease inhibitor I9 family.</text>
</comment>
<dbReference type="Pfam" id="PF05922">
    <property type="entry name" value="Inhibitor_I9"/>
    <property type="match status" value="1"/>
</dbReference>
<dbReference type="OrthoDB" id="5518345at2759"/>
<dbReference type="Gene3D" id="3.30.70.80">
    <property type="entry name" value="Peptidase S8 propeptide/proteinase inhibitor I9"/>
    <property type="match status" value="1"/>
</dbReference>
<reference evidence="3 4" key="1">
    <citation type="submission" date="2020-01" db="EMBL/GenBank/DDBJ databases">
        <authorList>
            <person name="Palmer J.M."/>
        </authorList>
    </citation>
    <scope>NUCLEOTIDE SEQUENCE [LARGE SCALE GENOMIC DNA]</scope>
    <source>
        <strain evidence="3 4">TWF970</strain>
    </source>
</reference>
<feature type="domain" description="Inhibitor I9" evidence="2">
    <location>
        <begin position="4"/>
        <end position="69"/>
    </location>
</feature>
<evidence type="ECO:0000256" key="1">
    <source>
        <dbReference type="ARBA" id="ARBA00038069"/>
    </source>
</evidence>
<dbReference type="PANTHER" id="PTHR28288:SF2">
    <property type="entry name" value="PROTEASE B INHIBITOR 2"/>
    <property type="match status" value="1"/>
</dbReference>
<dbReference type="Proteomes" id="UP000474640">
    <property type="component" value="Unassembled WGS sequence"/>
</dbReference>
<proteinExistence type="inferred from homology"/>
<evidence type="ECO:0000313" key="3">
    <source>
        <dbReference type="EMBL" id="KAF3289853.1"/>
    </source>
</evidence>
<dbReference type="AlphaFoldDB" id="A0A7C8RJA2"/>
<organism evidence="3 4">
    <name type="scientific">Orbilia oligospora</name>
    <name type="common">Nematode-trapping fungus</name>
    <name type="synonym">Arthrobotrys oligospora</name>
    <dbReference type="NCBI Taxonomy" id="2813651"/>
    <lineage>
        <taxon>Eukaryota</taxon>
        <taxon>Fungi</taxon>
        <taxon>Dikarya</taxon>
        <taxon>Ascomycota</taxon>
        <taxon>Pezizomycotina</taxon>
        <taxon>Orbiliomycetes</taxon>
        <taxon>Orbiliales</taxon>
        <taxon>Orbiliaceae</taxon>
        <taxon>Orbilia</taxon>
    </lineage>
</organism>
<name>A0A7C8RJA2_ORBOL</name>
<protein>
    <recommendedName>
        <fullName evidence="2">Inhibitor I9 domain-containing protein</fullName>
    </recommendedName>
</protein>
<dbReference type="GO" id="GO:0042144">
    <property type="term" value="P:vacuole fusion, non-autophagic"/>
    <property type="evidence" value="ECO:0007669"/>
    <property type="project" value="TreeGrafter"/>
</dbReference>
<dbReference type="InterPro" id="IPR010259">
    <property type="entry name" value="S8pro/Inhibitor_I9"/>
</dbReference>
<sequence length="71" mass="8058">MPTTYIITVKDGENKEEVKQHVIDSGAKITHDYTLIHAFAAEFPDDAVTTFQDHPKVSAWEKDQEVKTQVN</sequence>
<dbReference type="PANTHER" id="PTHR28288">
    <property type="entry name" value="PROTEASE B INHIBITOR 2"/>
    <property type="match status" value="1"/>
</dbReference>
<dbReference type="InterPro" id="IPR052471">
    <property type="entry name" value="PBI_I9"/>
</dbReference>
<dbReference type="GO" id="GO:0004866">
    <property type="term" value="F:endopeptidase inhibitor activity"/>
    <property type="evidence" value="ECO:0007669"/>
    <property type="project" value="TreeGrafter"/>
</dbReference>
<evidence type="ECO:0000313" key="4">
    <source>
        <dbReference type="Proteomes" id="UP000474640"/>
    </source>
</evidence>
<accession>A0A7C8RJA2</accession>
<dbReference type="InterPro" id="IPR037045">
    <property type="entry name" value="S8pro/Inhibitor_I9_sf"/>
</dbReference>
<gene>
    <name evidence="3" type="ORF">TWF970_003600</name>
</gene>
<dbReference type="EMBL" id="JAABOJ010000002">
    <property type="protein sequence ID" value="KAF3289853.1"/>
    <property type="molecule type" value="Genomic_DNA"/>
</dbReference>
<dbReference type="SUPFAM" id="SSF54897">
    <property type="entry name" value="Protease propeptides/inhibitors"/>
    <property type="match status" value="1"/>
</dbReference>
<comment type="caution">
    <text evidence="3">The sequence shown here is derived from an EMBL/GenBank/DDBJ whole genome shotgun (WGS) entry which is preliminary data.</text>
</comment>